<evidence type="ECO:0000256" key="3">
    <source>
        <dbReference type="ARBA" id="ARBA00022452"/>
    </source>
</evidence>
<dbReference type="PANTHER" id="PTHR30069:SF53">
    <property type="entry name" value="COLICIN I RECEPTOR-RELATED"/>
    <property type="match status" value="1"/>
</dbReference>
<dbReference type="CDD" id="cd01347">
    <property type="entry name" value="ligand_gated_channel"/>
    <property type="match status" value="1"/>
</dbReference>
<dbReference type="PROSITE" id="PS52016">
    <property type="entry name" value="TONB_DEPENDENT_REC_3"/>
    <property type="match status" value="1"/>
</dbReference>
<keyword evidence="16" id="KW-0675">Receptor</keyword>
<accession>A0ABU9YJK9</accession>
<evidence type="ECO:0000259" key="15">
    <source>
        <dbReference type="Pfam" id="PF07715"/>
    </source>
</evidence>
<sequence>MTDRRRARWRFRTSTAGAAKAGMTLSGMALAGMMMSVAAEAQERKPDELDQMVVSATRTEEAARTAPASVTVVDGAQLKSYPVSDLTEAIRDVPGISLTAGSQGRRQISIRGMDPSFTLILVDGKRVNSTEAVFRHNDFDIGSIPVAAIDRIEVVRGGMSALYGSEAMGGVINIITKPASKIWSGSVDLGFDMPTEGDRGTEARASFYLSGPVVEEKLAITVTGTFDRREVWNGQSGGSVIDGDGNPVERPDGSVVDRADLATLEGREDYQGRVKFTLTPGDDQTIEAEFGRSRQSRFGEYYISNWGDADAVVVREDAALSHEGRWGWGTTQLRAYTEVSKTGEDGIRQENRVVEGNAALPFDRHTLVVGGEARWIELKSGGEFTSGGAETDAQALYLQDEFRLTDTVKLLAGARLDEDKYFGTHVTPRGYAVWTPTPAVTIKGGVSTGFKAPTLRQLSPDSRVTSCRGGCYIDGNPDLKPEESVNYELSAGYDTGDWGATVTLFRNDIENLIDTPRGSGVDPIAYDPATGNGIYRPVNINEARIEGIEASGYAMLWDWGRASANWTWLDARNEMTGAVLDNRPKHVLNGKVDWFVSDEVMAYTRATYTGRQRSGTLTLDPYTLVDVGADWQINDAISVRGGVLNLADTSTGDPDDDYAYVERGRTVFVGASARF</sequence>
<keyword evidence="5 13" id="KW-0732">Signal</keyword>
<feature type="domain" description="TonB-dependent receptor plug" evidence="15">
    <location>
        <begin position="63"/>
        <end position="171"/>
    </location>
</feature>
<evidence type="ECO:0000256" key="12">
    <source>
        <dbReference type="RuleBase" id="RU003357"/>
    </source>
</evidence>
<dbReference type="InterPro" id="IPR036942">
    <property type="entry name" value="Beta-barrel_TonB_sf"/>
</dbReference>
<dbReference type="InterPro" id="IPR010917">
    <property type="entry name" value="TonB_rcpt_CS"/>
</dbReference>
<keyword evidence="17" id="KW-1185">Reference proteome</keyword>
<comment type="caution">
    <text evidence="16">The sequence shown here is derived from an EMBL/GenBank/DDBJ whole genome shotgun (WGS) entry which is preliminary data.</text>
</comment>
<evidence type="ECO:0000256" key="7">
    <source>
        <dbReference type="ARBA" id="ARBA00023077"/>
    </source>
</evidence>
<dbReference type="RefSeq" id="WP_345937399.1">
    <property type="nucleotide sequence ID" value="NZ_JBBKTW010000004.1"/>
</dbReference>
<evidence type="ECO:0000256" key="5">
    <source>
        <dbReference type="ARBA" id="ARBA00022729"/>
    </source>
</evidence>
<dbReference type="Pfam" id="PF00593">
    <property type="entry name" value="TonB_dep_Rec_b-barrel"/>
    <property type="match status" value="1"/>
</dbReference>
<dbReference type="InterPro" id="IPR039426">
    <property type="entry name" value="TonB-dep_rcpt-like"/>
</dbReference>
<evidence type="ECO:0000313" key="16">
    <source>
        <dbReference type="EMBL" id="MEN2989005.1"/>
    </source>
</evidence>
<keyword evidence="2 10" id="KW-0813">Transport</keyword>
<keyword evidence="8 10" id="KW-0472">Membrane</keyword>
<gene>
    <name evidence="16" type="ORF">WG926_11885</name>
</gene>
<dbReference type="Proteomes" id="UP001413721">
    <property type="component" value="Unassembled WGS sequence"/>
</dbReference>
<dbReference type="SUPFAM" id="SSF56935">
    <property type="entry name" value="Porins"/>
    <property type="match status" value="1"/>
</dbReference>
<name>A0ABU9YJK9_9PROT</name>
<keyword evidence="9 10" id="KW-0998">Cell outer membrane</keyword>
<dbReference type="InterPro" id="IPR037066">
    <property type="entry name" value="Plug_dom_sf"/>
</dbReference>
<evidence type="ECO:0000256" key="2">
    <source>
        <dbReference type="ARBA" id="ARBA00022448"/>
    </source>
</evidence>
<dbReference type="Pfam" id="PF07715">
    <property type="entry name" value="Plug"/>
    <property type="match status" value="1"/>
</dbReference>
<evidence type="ECO:0000313" key="17">
    <source>
        <dbReference type="Proteomes" id="UP001413721"/>
    </source>
</evidence>
<evidence type="ECO:0000256" key="10">
    <source>
        <dbReference type="PROSITE-ProRule" id="PRU01360"/>
    </source>
</evidence>
<feature type="short sequence motif" description="TonB C-terminal box" evidence="11">
    <location>
        <begin position="658"/>
        <end position="675"/>
    </location>
</feature>
<feature type="signal peptide" evidence="13">
    <location>
        <begin position="1"/>
        <end position="31"/>
    </location>
</feature>
<evidence type="ECO:0000256" key="11">
    <source>
        <dbReference type="PROSITE-ProRule" id="PRU10144"/>
    </source>
</evidence>
<evidence type="ECO:0000256" key="13">
    <source>
        <dbReference type="SAM" id="SignalP"/>
    </source>
</evidence>
<dbReference type="Gene3D" id="2.40.170.20">
    <property type="entry name" value="TonB-dependent receptor, beta-barrel domain"/>
    <property type="match status" value="1"/>
</dbReference>
<feature type="chain" id="PRO_5045453050" evidence="13">
    <location>
        <begin position="32"/>
        <end position="675"/>
    </location>
</feature>
<keyword evidence="3 10" id="KW-1134">Transmembrane beta strand</keyword>
<proteinExistence type="inferred from homology"/>
<dbReference type="EMBL" id="JBBKTW010000004">
    <property type="protein sequence ID" value="MEN2989005.1"/>
    <property type="molecule type" value="Genomic_DNA"/>
</dbReference>
<evidence type="ECO:0000256" key="9">
    <source>
        <dbReference type="ARBA" id="ARBA00023237"/>
    </source>
</evidence>
<feature type="domain" description="TonB-dependent receptor-like beta-barrel" evidence="14">
    <location>
        <begin position="267"/>
        <end position="646"/>
    </location>
</feature>
<keyword evidence="7 12" id="KW-0798">TonB box</keyword>
<dbReference type="PROSITE" id="PS01156">
    <property type="entry name" value="TONB_DEPENDENT_REC_2"/>
    <property type="match status" value="1"/>
</dbReference>
<reference evidence="16 17" key="1">
    <citation type="submission" date="2024-03" db="EMBL/GenBank/DDBJ databases">
        <title>High-quality draft genome sequencing of Tistrella sp. BH-R2-4.</title>
        <authorList>
            <person name="Dong C."/>
        </authorList>
    </citation>
    <scope>NUCLEOTIDE SEQUENCE [LARGE SCALE GENOMIC DNA]</scope>
    <source>
        <strain evidence="16 17">BH-R2-4</strain>
    </source>
</reference>
<dbReference type="InterPro" id="IPR012910">
    <property type="entry name" value="Plug_dom"/>
</dbReference>
<dbReference type="InterPro" id="IPR000531">
    <property type="entry name" value="Beta-barrel_TonB"/>
</dbReference>
<comment type="subcellular location">
    <subcellularLocation>
        <location evidence="1 10">Cell outer membrane</location>
        <topology evidence="1 10">Multi-pass membrane protein</topology>
    </subcellularLocation>
</comment>
<evidence type="ECO:0000256" key="4">
    <source>
        <dbReference type="ARBA" id="ARBA00022692"/>
    </source>
</evidence>
<protein>
    <submittedName>
        <fullName evidence="16">TonB-dependent receptor</fullName>
    </submittedName>
</protein>
<dbReference type="Gene3D" id="2.170.130.10">
    <property type="entry name" value="TonB-dependent receptor, plug domain"/>
    <property type="match status" value="1"/>
</dbReference>
<evidence type="ECO:0000259" key="14">
    <source>
        <dbReference type="Pfam" id="PF00593"/>
    </source>
</evidence>
<keyword evidence="6" id="KW-0406">Ion transport</keyword>
<evidence type="ECO:0000256" key="1">
    <source>
        <dbReference type="ARBA" id="ARBA00004571"/>
    </source>
</evidence>
<keyword evidence="4 10" id="KW-0812">Transmembrane</keyword>
<comment type="similarity">
    <text evidence="10 12">Belongs to the TonB-dependent receptor family.</text>
</comment>
<evidence type="ECO:0000256" key="8">
    <source>
        <dbReference type="ARBA" id="ARBA00023136"/>
    </source>
</evidence>
<evidence type="ECO:0000256" key="6">
    <source>
        <dbReference type="ARBA" id="ARBA00023065"/>
    </source>
</evidence>
<organism evidence="16 17">
    <name type="scientific">Tistrella arctica</name>
    <dbReference type="NCBI Taxonomy" id="3133430"/>
    <lineage>
        <taxon>Bacteria</taxon>
        <taxon>Pseudomonadati</taxon>
        <taxon>Pseudomonadota</taxon>
        <taxon>Alphaproteobacteria</taxon>
        <taxon>Geminicoccales</taxon>
        <taxon>Geminicoccaceae</taxon>
        <taxon>Tistrella</taxon>
    </lineage>
</organism>
<dbReference type="PANTHER" id="PTHR30069">
    <property type="entry name" value="TONB-DEPENDENT OUTER MEMBRANE RECEPTOR"/>
    <property type="match status" value="1"/>
</dbReference>